<reference evidence="1 2" key="1">
    <citation type="submission" date="2016-06" db="EMBL/GenBank/DDBJ databases">
        <title>Microsymbionts genomes from the relict species Vavilovia formosa.</title>
        <authorList>
            <person name="Chirak E."/>
            <person name="Kimeklis A."/>
            <person name="Andronov E."/>
        </authorList>
    </citation>
    <scope>NUCLEOTIDE SEQUENCE [LARGE SCALE GENOMIC DNA]</scope>
    <source>
        <strain evidence="1 2">Vaf10</strain>
    </source>
</reference>
<protein>
    <recommendedName>
        <fullName evidence="3">SEC-C domain-containing protein</fullName>
    </recommendedName>
</protein>
<dbReference type="Proteomes" id="UP000092691">
    <property type="component" value="Chromosome"/>
</dbReference>
<sequence>MVRTDAIIRKRKLSNADVGKVNYVLKARARRYIAAGSREWLYPEKTVAETWKDLYEIFLPPRDDLWRFGGEMYASFEDGRTYYQDAFGRTEKEREFLKKKLPKEPLRDRDLCGCGSGLSFKKCCKSVPAALRSSWTEVSIRERNLMFFNAVAKVLGLDQRKDWITVRRELTDEKISNIYQLYEGLWPLETDLFQLLPKPDGRPRAIYTGSIHPSMITKFALGASLYFGELIIQHPFLHPSALNEKFNPVKNPSAYRQEFLKSVVFFLTLMPLIEQGTVNLVPDPCNFDLHLRDQMHGMAQARSTWINKDLLKDAPTRELLKEDSARGLMSAPRDVLLNILKKTTELDDEHLREVLLGIERLKENDPLAVLQEDGSAMGENSEQFHLAKLAPNFEMTMYLAQATGACIVTDDVVRWNEIKRAMSWQPDTALRALASKIEASKFAFPQNVEEIQALAFEPTLSVYPTLMGEVFGYLSKLGGGERKPNFEGHLAARFCRVQSLAQAALRKSGVAVKEARLLCAFPVGGIQDNTINRLLLMSSSERHLPCAPAAFFIDGQFHG</sequence>
<evidence type="ECO:0008006" key="3">
    <source>
        <dbReference type="Google" id="ProtNLM"/>
    </source>
</evidence>
<evidence type="ECO:0000313" key="1">
    <source>
        <dbReference type="EMBL" id="ANP87049.1"/>
    </source>
</evidence>
<name>A0A1B1CBE5_RHILE</name>
<gene>
    <name evidence="1" type="ORF">BA011_15825</name>
</gene>
<dbReference type="EMBL" id="CP016286">
    <property type="protein sequence ID" value="ANP87049.1"/>
    <property type="molecule type" value="Genomic_DNA"/>
</dbReference>
<organism evidence="1 2">
    <name type="scientific">Rhizobium leguminosarum</name>
    <dbReference type="NCBI Taxonomy" id="384"/>
    <lineage>
        <taxon>Bacteria</taxon>
        <taxon>Pseudomonadati</taxon>
        <taxon>Pseudomonadota</taxon>
        <taxon>Alphaproteobacteria</taxon>
        <taxon>Hyphomicrobiales</taxon>
        <taxon>Rhizobiaceae</taxon>
        <taxon>Rhizobium/Agrobacterium group</taxon>
        <taxon>Rhizobium</taxon>
    </lineage>
</organism>
<dbReference type="AlphaFoldDB" id="A0A1B1CBE5"/>
<dbReference type="RefSeq" id="WP_065281160.1">
    <property type="nucleotide sequence ID" value="NZ_CP016286.1"/>
</dbReference>
<accession>A0A1B1CBE5</accession>
<dbReference type="OrthoDB" id="1551443at2"/>
<evidence type="ECO:0000313" key="2">
    <source>
        <dbReference type="Proteomes" id="UP000092691"/>
    </source>
</evidence>
<proteinExistence type="predicted"/>